<keyword evidence="2" id="KW-1185">Reference proteome</keyword>
<name>A0AAD5V7F4_9APHY</name>
<evidence type="ECO:0000313" key="2">
    <source>
        <dbReference type="Proteomes" id="UP001212997"/>
    </source>
</evidence>
<sequence>MQERTATSSLPPELLTYILGFHHDDRDALLQYALVSKAWIAPAQIHIFRSVTITEEELQAFLSFIDAAPYVRPYIVRISIDAQSSKKPITPSPILHPDLASELPPLQELDPVQLHRIISLFLHLETIELRHFHLRPGTEAVVSHQNAELGANLRLKTLLVGHCSYEHPSDLLEILRYFESIDHLYIVQNLFKTFHSRPSGACLLPSPLISNVTLEYLQPYTVLNRISNLTTSKILQVPGTTNLQSLHLTQYPPWATLHVERALEVVHPRLKHLSLDFRGLSEDPSHKGVFSKITRFKYLQSVSLRLSMDIEQRLPGYEIYSPIQEFIRDVLSSLHPKTLKTLRQVRCMLYPGLQMSVSSYSWLVLQRLVNWAFLNDFVNRRTYLEKFEFEMCYEIQGIDQGRLTAAGAHDIDSLLQDLRWTSARFRQILHLTENYSSRLSHTRGL</sequence>
<gene>
    <name evidence="1" type="ORF">NLI96_g3109</name>
</gene>
<organism evidence="1 2">
    <name type="scientific">Meripilus lineatus</name>
    <dbReference type="NCBI Taxonomy" id="2056292"/>
    <lineage>
        <taxon>Eukaryota</taxon>
        <taxon>Fungi</taxon>
        <taxon>Dikarya</taxon>
        <taxon>Basidiomycota</taxon>
        <taxon>Agaricomycotina</taxon>
        <taxon>Agaricomycetes</taxon>
        <taxon>Polyporales</taxon>
        <taxon>Meripilaceae</taxon>
        <taxon>Meripilus</taxon>
    </lineage>
</organism>
<dbReference type="Proteomes" id="UP001212997">
    <property type="component" value="Unassembled WGS sequence"/>
</dbReference>
<reference evidence="1" key="1">
    <citation type="submission" date="2022-07" db="EMBL/GenBank/DDBJ databases">
        <title>Genome Sequence of Physisporinus lineatus.</title>
        <authorList>
            <person name="Buettner E."/>
        </authorList>
    </citation>
    <scope>NUCLEOTIDE SEQUENCE</scope>
    <source>
        <strain evidence="1">VT162</strain>
    </source>
</reference>
<proteinExistence type="predicted"/>
<dbReference type="AlphaFoldDB" id="A0AAD5V7F4"/>
<protein>
    <recommendedName>
        <fullName evidence="3">F-box domain-containing protein</fullName>
    </recommendedName>
</protein>
<accession>A0AAD5V7F4</accession>
<evidence type="ECO:0000313" key="1">
    <source>
        <dbReference type="EMBL" id="KAJ3488055.1"/>
    </source>
</evidence>
<dbReference type="InterPro" id="IPR032675">
    <property type="entry name" value="LRR_dom_sf"/>
</dbReference>
<evidence type="ECO:0008006" key="3">
    <source>
        <dbReference type="Google" id="ProtNLM"/>
    </source>
</evidence>
<comment type="caution">
    <text evidence="1">The sequence shown here is derived from an EMBL/GenBank/DDBJ whole genome shotgun (WGS) entry which is preliminary data.</text>
</comment>
<dbReference type="SUPFAM" id="SSF52047">
    <property type="entry name" value="RNI-like"/>
    <property type="match status" value="1"/>
</dbReference>
<dbReference type="Gene3D" id="3.80.10.10">
    <property type="entry name" value="Ribonuclease Inhibitor"/>
    <property type="match status" value="1"/>
</dbReference>
<dbReference type="EMBL" id="JANAWD010000075">
    <property type="protein sequence ID" value="KAJ3488055.1"/>
    <property type="molecule type" value="Genomic_DNA"/>
</dbReference>